<dbReference type="SUPFAM" id="SSF55781">
    <property type="entry name" value="GAF domain-like"/>
    <property type="match status" value="2"/>
</dbReference>
<dbReference type="AlphaFoldDB" id="A0A4P9X3P9"/>
<feature type="compositionally biased region" description="Polar residues" evidence="1">
    <location>
        <begin position="49"/>
        <end position="61"/>
    </location>
</feature>
<dbReference type="SMART" id="SM00065">
    <property type="entry name" value="GAF"/>
    <property type="match status" value="2"/>
</dbReference>
<name>A0A4P9X3P9_9FUNG</name>
<sequence length="1056" mass="113973">MKPGSWGGPTRLGSAPRVNPSTPIPAIPSATSLSPKRATVGLFEPPMLPSSQGNARTSTKLGPSRQDDAPPTAEGRGRPGVHDARTLRLHLAPPVSPFEESVAAAAPAAPVVAPASNAADSFVQIQNMLAAYALLTDSERAQLLKGLVVRSSSKQLDLLKTHVMGRTVGPPAVPETPAGLALATTYTKLQHRGGPADVGRMEAAGEAAAKLPFNTSMYLRLINPGGEYHQAAPTQALPPSTSPSEVMNHFLTERCNKLHVLLRSLASASKDPSRSASVLLQAMLDMTQAKWGTIYVYDEMTDNWIVLDSNWQEEKASFPSNRLFGSNAVRSNHVANTFNIHLMSESWPLELDMVYEMTEPRMLLAVPVWDEDTARVVGMLEVINKADDVSAPRFDAEDELLIGLVARLWRTLVGSSDAFIAETSNEVSGASKSNGANIQMLLGTANLMSSDMDTGGMLTAVMQTAKELLQAERSTLFLLDREQQQLWSTVAGGSVQIRIPMTAGIAGHVAQTGTTLNIPDAYNDKRFDRSVDARTGFRTRTILCMALRDASGQIMGVCQVINKLPEGTRFKKEDESLLGAFTALAAAAIERSLLYSALQEELAQTTWNAATNQLMADAAGSVVLVLDQRGCLVKATGADRLGLDETALGRLSMIPYSQWLGDNPLLITDLATSLADGQSIFRPNAVLTIRGQAHHVHYRTICVAVRSKPGSTGKVASAAAAAVATSPPNRSEEPSESGTALATTSGLLLVLDDITPVKQARGLLTRYLQPHHPQGNWPRLLPAAGVLVASLPRDMLTDAHDRSLLTDLNAQWNPFFDHVRAYEGVLTAYDGGVARIVFGMLPERQGIVDAVQAAYMYQQSQEGALITYGVASSAVMAGFLGQEHMRMDLHIFGEAVPVAEYLSQINRLYRSSILVDAATSTALKDQFHFREIDIIQIHGTDTQVVLHEVVGLAGMKLSHERQTSLMCFELGLSEYRSQNWGAAIANFKQAVQLTQDPVSYYFIDRCRALIEGRFPEATDDTWDGVWRALDLPTREAQHLADPVSVLTPAEGLTAAS</sequence>
<proteinExistence type="predicted"/>
<reference evidence="4" key="1">
    <citation type="journal article" date="2018" name="Nat. Microbiol.">
        <title>Leveraging single-cell genomics to expand the fungal tree of life.</title>
        <authorList>
            <person name="Ahrendt S.R."/>
            <person name="Quandt C.A."/>
            <person name="Ciobanu D."/>
            <person name="Clum A."/>
            <person name="Salamov A."/>
            <person name="Andreopoulos B."/>
            <person name="Cheng J.F."/>
            <person name="Woyke T."/>
            <person name="Pelin A."/>
            <person name="Henrissat B."/>
            <person name="Reynolds N.K."/>
            <person name="Benny G.L."/>
            <person name="Smith M.E."/>
            <person name="James T.Y."/>
            <person name="Grigoriev I.V."/>
        </authorList>
    </citation>
    <scope>NUCLEOTIDE SEQUENCE [LARGE SCALE GENOMIC DNA]</scope>
    <source>
        <strain evidence="4">ATCC 52028</strain>
    </source>
</reference>
<gene>
    <name evidence="3" type="ORF">CXG81DRAFT_20289</name>
</gene>
<evidence type="ECO:0000313" key="3">
    <source>
        <dbReference type="EMBL" id="RKO99665.1"/>
    </source>
</evidence>
<dbReference type="EMBL" id="ML014267">
    <property type="protein sequence ID" value="RKO99665.1"/>
    <property type="molecule type" value="Genomic_DNA"/>
</dbReference>
<dbReference type="Gene3D" id="3.30.70.1230">
    <property type="entry name" value="Nucleotide cyclase"/>
    <property type="match status" value="1"/>
</dbReference>
<feature type="domain" description="GAF" evidence="2">
    <location>
        <begin position="453"/>
        <end position="599"/>
    </location>
</feature>
<dbReference type="OrthoDB" id="60033at2759"/>
<evidence type="ECO:0000259" key="2">
    <source>
        <dbReference type="SMART" id="SM00065"/>
    </source>
</evidence>
<evidence type="ECO:0000313" key="4">
    <source>
        <dbReference type="Proteomes" id="UP000274922"/>
    </source>
</evidence>
<dbReference type="STRING" id="1555241.A0A4P9X3P9"/>
<protein>
    <recommendedName>
        <fullName evidence="2">GAF domain-containing protein</fullName>
    </recommendedName>
</protein>
<feature type="domain" description="GAF" evidence="2">
    <location>
        <begin position="271"/>
        <end position="423"/>
    </location>
</feature>
<dbReference type="InterPro" id="IPR029016">
    <property type="entry name" value="GAF-like_dom_sf"/>
</dbReference>
<feature type="region of interest" description="Disordered" evidence="1">
    <location>
        <begin position="1"/>
        <end position="80"/>
    </location>
</feature>
<dbReference type="SUPFAM" id="SSF55073">
    <property type="entry name" value="Nucleotide cyclase"/>
    <property type="match status" value="1"/>
</dbReference>
<dbReference type="InterPro" id="IPR003018">
    <property type="entry name" value="GAF"/>
</dbReference>
<accession>A0A4P9X3P9</accession>
<organism evidence="3 4">
    <name type="scientific">Caulochytrium protostelioides</name>
    <dbReference type="NCBI Taxonomy" id="1555241"/>
    <lineage>
        <taxon>Eukaryota</taxon>
        <taxon>Fungi</taxon>
        <taxon>Fungi incertae sedis</taxon>
        <taxon>Chytridiomycota</taxon>
        <taxon>Chytridiomycota incertae sedis</taxon>
        <taxon>Chytridiomycetes</taxon>
        <taxon>Caulochytriales</taxon>
        <taxon>Caulochytriaceae</taxon>
        <taxon>Caulochytrium</taxon>
    </lineage>
</organism>
<evidence type="ECO:0000256" key="1">
    <source>
        <dbReference type="SAM" id="MobiDB-lite"/>
    </source>
</evidence>
<dbReference type="Pfam" id="PF01590">
    <property type="entry name" value="GAF"/>
    <property type="match status" value="1"/>
</dbReference>
<dbReference type="Gene3D" id="3.30.450.40">
    <property type="match status" value="2"/>
</dbReference>
<dbReference type="Proteomes" id="UP000274922">
    <property type="component" value="Unassembled WGS sequence"/>
</dbReference>
<keyword evidence="4" id="KW-1185">Reference proteome</keyword>
<dbReference type="InterPro" id="IPR029787">
    <property type="entry name" value="Nucleotide_cyclase"/>
</dbReference>